<dbReference type="AlphaFoldDB" id="L8GE48"/>
<reference evidence="1 2" key="1">
    <citation type="journal article" date="2013" name="Genome Biol.">
        <title>Genome of Acanthamoeba castellanii highlights extensive lateral gene transfer and early evolution of tyrosine kinase signaling.</title>
        <authorList>
            <person name="Clarke M."/>
            <person name="Lohan A.J."/>
            <person name="Liu B."/>
            <person name="Lagkouvardos I."/>
            <person name="Roy S."/>
            <person name="Zafar N."/>
            <person name="Bertelli C."/>
            <person name="Schilde C."/>
            <person name="Kianianmomeni A."/>
            <person name="Burglin T.R."/>
            <person name="Frech C."/>
            <person name="Turcotte B."/>
            <person name="Kopec K.O."/>
            <person name="Synnott J.M."/>
            <person name="Choo C."/>
            <person name="Paponov I."/>
            <person name="Finkler A."/>
            <person name="Soon Heng Tan C."/>
            <person name="Hutchins A.P."/>
            <person name="Weinmeier T."/>
            <person name="Rattei T."/>
            <person name="Chu J.S."/>
            <person name="Gimenez G."/>
            <person name="Irimia M."/>
            <person name="Rigden D.J."/>
            <person name="Fitzpatrick D.A."/>
            <person name="Lorenzo-Morales J."/>
            <person name="Bateman A."/>
            <person name="Chiu C.H."/>
            <person name="Tang P."/>
            <person name="Hegemann P."/>
            <person name="Fromm H."/>
            <person name="Raoult D."/>
            <person name="Greub G."/>
            <person name="Miranda-Saavedra D."/>
            <person name="Chen N."/>
            <person name="Nash P."/>
            <person name="Ginger M.L."/>
            <person name="Horn M."/>
            <person name="Schaap P."/>
            <person name="Caler L."/>
            <person name="Loftus B."/>
        </authorList>
    </citation>
    <scope>NUCLEOTIDE SEQUENCE [LARGE SCALE GENOMIC DNA]</scope>
    <source>
        <strain evidence="1 2">Neff</strain>
    </source>
</reference>
<proteinExistence type="predicted"/>
<evidence type="ECO:0000313" key="2">
    <source>
        <dbReference type="Proteomes" id="UP000011083"/>
    </source>
</evidence>
<accession>L8GE48</accession>
<sequence>MVSFGSTIARLAYVGLNGGPVEHGQHGFALARMGQDQGAVEAGGEDMVGERADSPQGQLLLGRRPCPMFMEVFNRQMAVTKASEANVTTSSL</sequence>
<dbReference type="KEGG" id="acan:ACA1_354310"/>
<name>L8GE48_ACACF</name>
<organism evidence="1 2">
    <name type="scientific">Acanthamoeba castellanii (strain ATCC 30010 / Neff)</name>
    <dbReference type="NCBI Taxonomy" id="1257118"/>
    <lineage>
        <taxon>Eukaryota</taxon>
        <taxon>Amoebozoa</taxon>
        <taxon>Discosea</taxon>
        <taxon>Longamoebia</taxon>
        <taxon>Centramoebida</taxon>
        <taxon>Acanthamoebidae</taxon>
        <taxon>Acanthamoeba</taxon>
    </lineage>
</organism>
<evidence type="ECO:0000313" key="1">
    <source>
        <dbReference type="EMBL" id="ELR10993.1"/>
    </source>
</evidence>
<dbReference type="RefSeq" id="XP_004333006.1">
    <property type="nucleotide sequence ID" value="XM_004332958.1"/>
</dbReference>
<dbReference type="GeneID" id="14911415"/>
<dbReference type="EMBL" id="KB008167">
    <property type="protein sequence ID" value="ELR10993.1"/>
    <property type="molecule type" value="Genomic_DNA"/>
</dbReference>
<keyword evidence="2" id="KW-1185">Reference proteome</keyword>
<dbReference type="VEuPathDB" id="AmoebaDB:ACA1_354310"/>
<dbReference type="Proteomes" id="UP000011083">
    <property type="component" value="Unassembled WGS sequence"/>
</dbReference>
<protein>
    <submittedName>
        <fullName evidence="1">Uncharacterized protein</fullName>
    </submittedName>
</protein>
<gene>
    <name evidence="1" type="ORF">ACA1_354310</name>
</gene>